<name>A0A0M0JF92_9EUKA</name>
<comment type="caution">
    <text evidence="8">The sequence shown here is derived from an EMBL/GenBank/DDBJ whole genome shotgun (WGS) entry which is preliminary data.</text>
</comment>
<evidence type="ECO:0000256" key="5">
    <source>
        <dbReference type="ARBA" id="ARBA00023098"/>
    </source>
</evidence>
<comment type="function">
    <text evidence="7">Putative phospholipase.</text>
</comment>
<dbReference type="Proteomes" id="UP000037460">
    <property type="component" value="Unassembled WGS sequence"/>
</dbReference>
<dbReference type="GO" id="GO:0004620">
    <property type="term" value="F:phospholipase activity"/>
    <property type="evidence" value="ECO:0007669"/>
    <property type="project" value="InterPro"/>
</dbReference>
<protein>
    <recommendedName>
        <fullName evidence="7">Phospholipase B-like</fullName>
        <ecNumber evidence="7">3.1.1.-</ecNumber>
    </recommendedName>
</protein>
<dbReference type="Gene3D" id="3.60.60.30">
    <property type="match status" value="1"/>
</dbReference>
<keyword evidence="2" id="KW-0732">Signal</keyword>
<dbReference type="PANTHER" id="PTHR12370:SF3">
    <property type="entry name" value="PHOSPHOLIPASE B-LIKE 2-RELATED"/>
    <property type="match status" value="1"/>
</dbReference>
<organism evidence="8 9">
    <name type="scientific">Chrysochromulina tobinii</name>
    <dbReference type="NCBI Taxonomy" id="1460289"/>
    <lineage>
        <taxon>Eukaryota</taxon>
        <taxon>Haptista</taxon>
        <taxon>Haptophyta</taxon>
        <taxon>Prymnesiophyceae</taxon>
        <taxon>Prymnesiales</taxon>
        <taxon>Chrysochromulinaceae</taxon>
        <taxon>Chrysochromulina</taxon>
    </lineage>
</organism>
<dbReference type="OrthoDB" id="419508at2759"/>
<evidence type="ECO:0000313" key="9">
    <source>
        <dbReference type="Proteomes" id="UP000037460"/>
    </source>
</evidence>
<dbReference type="PANTHER" id="PTHR12370">
    <property type="entry name" value="PHOSPHOLIPASE B-RELATED"/>
    <property type="match status" value="1"/>
</dbReference>
<keyword evidence="9" id="KW-1185">Reference proteome</keyword>
<comment type="similarity">
    <text evidence="1 7">Belongs to the phospholipase B-like family.</text>
</comment>
<evidence type="ECO:0000313" key="8">
    <source>
        <dbReference type="EMBL" id="KOO25105.1"/>
    </source>
</evidence>
<accession>A0A0M0JF92</accession>
<dbReference type="Pfam" id="PF04916">
    <property type="entry name" value="Phospholip_B"/>
    <property type="match status" value="1"/>
</dbReference>
<dbReference type="InterPro" id="IPR007000">
    <property type="entry name" value="PLipase_B-like"/>
</dbReference>
<evidence type="ECO:0000256" key="1">
    <source>
        <dbReference type="ARBA" id="ARBA00007835"/>
    </source>
</evidence>
<dbReference type="AlphaFoldDB" id="A0A0M0JF92"/>
<reference evidence="9" key="1">
    <citation type="journal article" date="2015" name="PLoS Genet.">
        <title>Genome Sequence and Transcriptome Analyses of Chrysochromulina tobin: Metabolic Tools for Enhanced Algal Fitness in the Prominent Order Prymnesiales (Haptophyceae).</title>
        <authorList>
            <person name="Hovde B.T."/>
            <person name="Deodato C.R."/>
            <person name="Hunsperger H.M."/>
            <person name="Ryken S.A."/>
            <person name="Yost W."/>
            <person name="Jha R.K."/>
            <person name="Patterson J."/>
            <person name="Monnat R.J. Jr."/>
            <person name="Barlow S.B."/>
            <person name="Starkenburg S.R."/>
            <person name="Cattolico R.A."/>
        </authorList>
    </citation>
    <scope>NUCLEOTIDE SEQUENCE</scope>
    <source>
        <strain evidence="9">CCMP291</strain>
    </source>
</reference>
<proteinExistence type="inferred from homology"/>
<evidence type="ECO:0000256" key="7">
    <source>
        <dbReference type="RuleBase" id="RU364138"/>
    </source>
</evidence>
<evidence type="ECO:0000256" key="6">
    <source>
        <dbReference type="ARBA" id="ARBA00023180"/>
    </source>
</evidence>
<gene>
    <name evidence="8" type="ORF">Ctob_010311</name>
</gene>
<keyword evidence="6" id="KW-0325">Glycoprotein</keyword>
<keyword evidence="4 7" id="KW-0442">Lipid degradation</keyword>
<dbReference type="EC" id="3.1.1.-" evidence="7"/>
<keyword evidence="3 7" id="KW-0378">Hydrolase</keyword>
<dbReference type="GO" id="GO:0005576">
    <property type="term" value="C:extracellular region"/>
    <property type="evidence" value="ECO:0007669"/>
    <property type="project" value="TreeGrafter"/>
</dbReference>
<evidence type="ECO:0000256" key="4">
    <source>
        <dbReference type="ARBA" id="ARBA00022963"/>
    </source>
</evidence>
<dbReference type="GO" id="GO:0009395">
    <property type="term" value="P:phospholipid catabolic process"/>
    <property type="evidence" value="ECO:0007669"/>
    <property type="project" value="TreeGrafter"/>
</dbReference>
<evidence type="ECO:0000256" key="2">
    <source>
        <dbReference type="ARBA" id="ARBA00022729"/>
    </source>
</evidence>
<keyword evidence="5 7" id="KW-0443">Lipid metabolism</keyword>
<dbReference type="EMBL" id="JWZX01003018">
    <property type="protein sequence ID" value="KOO25105.1"/>
    <property type="molecule type" value="Genomic_DNA"/>
</dbReference>
<sequence length="558" mass="60401">MLWLASVPLTASAVTVKPSALVSVYCKPSSTDVAPSCVIQEGIITKDSTATSTYNISTNLTTGFATLDIASPLGTEPRLAAYAAGYAEGYQTAAEIVSFYNNVYEFGPSGPSRKLLSFVTENDKWVRTQVEKFAPTSDYWMSVGTVLDRFDGLVAGYELAQKKSAAGAAPLPPLSSRDLLWVNLEGDLYDLQGAISEPQFAGRKGRAARGFQPLAVGNSSALPAFHCSSLFKLAGDKRELYFGHATWDTYATAAPRIFKHLTLPSRHNGSTLLRTVSMSSSPGFLASIDDYYLVREDASRTTLGVIETSVNIEDQKAYQAITPQSVLCWVRSMVANQLALSAPSWVSAFATHASGTYNNQWQVIDVTLAMKSTSVGQELLEDTFWVAEEVPGLVHGEDQSAHLNRYGYWPSFNVLFYPQTKAIAGATSEYTESVRYKIFEEHQAEVTSPAGMARMIAWNDYQASGETVAKSPAQAIMSRGDLHANDELVIIDRSAGGGIDAKYSTVSAAASGLISFGRAGPTNDDQPTFCWTAAFESTKHEGHPHCFDYKWGSFLPGA</sequence>
<evidence type="ECO:0000256" key="3">
    <source>
        <dbReference type="ARBA" id="ARBA00022801"/>
    </source>
</evidence>